<organism evidence="2 3">
    <name type="scientific">Coptis chinensis</name>
    <dbReference type="NCBI Taxonomy" id="261450"/>
    <lineage>
        <taxon>Eukaryota</taxon>
        <taxon>Viridiplantae</taxon>
        <taxon>Streptophyta</taxon>
        <taxon>Embryophyta</taxon>
        <taxon>Tracheophyta</taxon>
        <taxon>Spermatophyta</taxon>
        <taxon>Magnoliopsida</taxon>
        <taxon>Ranunculales</taxon>
        <taxon>Ranunculaceae</taxon>
        <taxon>Coptidoideae</taxon>
        <taxon>Coptis</taxon>
    </lineage>
</organism>
<dbReference type="Proteomes" id="UP000631114">
    <property type="component" value="Unassembled WGS sequence"/>
</dbReference>
<accession>A0A835IIC1</accession>
<feature type="region of interest" description="Disordered" evidence="1">
    <location>
        <begin position="156"/>
        <end position="182"/>
    </location>
</feature>
<dbReference type="AlphaFoldDB" id="A0A835IIC1"/>
<dbReference type="PANTHER" id="PTHR31973">
    <property type="entry name" value="POLYPROTEIN, PUTATIVE-RELATED"/>
    <property type="match status" value="1"/>
</dbReference>
<dbReference type="PANTHER" id="PTHR31973:SF187">
    <property type="entry name" value="MUTATOR TRANSPOSASE MUDRA PROTEIN"/>
    <property type="match status" value="1"/>
</dbReference>
<gene>
    <name evidence="2" type="ORF">IFM89_029019</name>
</gene>
<evidence type="ECO:0000256" key="1">
    <source>
        <dbReference type="SAM" id="MobiDB-lite"/>
    </source>
</evidence>
<dbReference type="OrthoDB" id="692704at2759"/>
<sequence length="337" mass="38106">MYKNFKSEFKGDYLQSLSWGAAKAYKVPEHVTFMDQLEEDEPDAKKWLERESLNCWARSHFDLTSKCDAITNNFSESFNNWIPKIRDKPLIQLVDKYNLAVMGLLHQRKELLCEMPDNELIPAVRDVIERLEKKHTRYKVKPEDVVNLHHSRDIQDNKRTCPLGKDQTSKKSRKADEANEAKDIELEVGNAENNEGEWAEEVVAEVENLQNDVPRARRGGRAGGRRGVGQHVNLQPVINVLEAEPEVENLQVPKVKRGGRAGSRRGVGQHVNLQPVIDVPEAEAEPKPEVENLQVLKARRGGRIGIAEATNVRRYGTRSGIGKGGGRGLGWWLGEDL</sequence>
<name>A0A835IIC1_9MAGN</name>
<protein>
    <submittedName>
        <fullName evidence="2">Uncharacterized protein</fullName>
    </submittedName>
</protein>
<proteinExistence type="predicted"/>
<reference evidence="2 3" key="1">
    <citation type="submission" date="2020-10" db="EMBL/GenBank/DDBJ databases">
        <title>The Coptis chinensis genome and diversification of protoberbering-type alkaloids.</title>
        <authorList>
            <person name="Wang B."/>
            <person name="Shu S."/>
            <person name="Song C."/>
            <person name="Liu Y."/>
        </authorList>
    </citation>
    <scope>NUCLEOTIDE SEQUENCE [LARGE SCALE GENOMIC DNA]</scope>
    <source>
        <strain evidence="2">HL-2020</strain>
        <tissue evidence="2">Leaf</tissue>
    </source>
</reference>
<keyword evidence="3" id="KW-1185">Reference proteome</keyword>
<dbReference type="EMBL" id="JADFTS010000003">
    <property type="protein sequence ID" value="KAF9616243.1"/>
    <property type="molecule type" value="Genomic_DNA"/>
</dbReference>
<evidence type="ECO:0000313" key="3">
    <source>
        <dbReference type="Proteomes" id="UP000631114"/>
    </source>
</evidence>
<evidence type="ECO:0000313" key="2">
    <source>
        <dbReference type="EMBL" id="KAF9616243.1"/>
    </source>
</evidence>
<comment type="caution">
    <text evidence="2">The sequence shown here is derived from an EMBL/GenBank/DDBJ whole genome shotgun (WGS) entry which is preliminary data.</text>
</comment>